<evidence type="ECO:0000313" key="2">
    <source>
        <dbReference type="Proteomes" id="UP001054945"/>
    </source>
</evidence>
<proteinExistence type="predicted"/>
<dbReference type="AlphaFoldDB" id="A0AAV4VU43"/>
<name>A0AAV4VU43_CAEEX</name>
<organism evidence="1 2">
    <name type="scientific">Caerostris extrusa</name>
    <name type="common">Bark spider</name>
    <name type="synonym">Caerostris bankana</name>
    <dbReference type="NCBI Taxonomy" id="172846"/>
    <lineage>
        <taxon>Eukaryota</taxon>
        <taxon>Metazoa</taxon>
        <taxon>Ecdysozoa</taxon>
        <taxon>Arthropoda</taxon>
        <taxon>Chelicerata</taxon>
        <taxon>Arachnida</taxon>
        <taxon>Araneae</taxon>
        <taxon>Araneomorphae</taxon>
        <taxon>Entelegynae</taxon>
        <taxon>Araneoidea</taxon>
        <taxon>Araneidae</taxon>
        <taxon>Caerostris</taxon>
    </lineage>
</organism>
<keyword evidence="2" id="KW-1185">Reference proteome</keyword>
<evidence type="ECO:0000313" key="1">
    <source>
        <dbReference type="EMBL" id="GIY73986.1"/>
    </source>
</evidence>
<accession>A0AAV4VU43</accession>
<comment type="caution">
    <text evidence="1">The sequence shown here is derived from an EMBL/GenBank/DDBJ whole genome shotgun (WGS) entry which is preliminary data.</text>
</comment>
<sequence length="257" mass="29866">MSIRTFTVQRSNFMSSGPAKLFHVFHISNKRHMQLQEEKANSTYLWASLLYYLTVDILSHSGWVQEEMYPHSLRPGLLSKIKMCTRFVCSTLTALPQYRISDYEDLWKHVNSGNYCWWKTTTSFLSQQLLIYLSLGVPFVAALSHSGWVPGRDVSAFTVWGCYRKLKCAPRFVCSNVNPTPTPIVVSFSDYEDLWKHVNSGNYCWWCVCHWWWRFGSRKADGEDLISGKFNCDKMTRIPLKCLIHSTNSSLYTVKLQ</sequence>
<dbReference type="EMBL" id="BPLR01015151">
    <property type="protein sequence ID" value="GIY73986.1"/>
    <property type="molecule type" value="Genomic_DNA"/>
</dbReference>
<dbReference type="Proteomes" id="UP001054945">
    <property type="component" value="Unassembled WGS sequence"/>
</dbReference>
<protein>
    <submittedName>
        <fullName evidence="1">Uncharacterized protein</fullName>
    </submittedName>
</protein>
<gene>
    <name evidence="1" type="ORF">CEXT_632861</name>
</gene>
<reference evidence="1 2" key="1">
    <citation type="submission" date="2021-06" db="EMBL/GenBank/DDBJ databases">
        <title>Caerostris extrusa draft genome.</title>
        <authorList>
            <person name="Kono N."/>
            <person name="Arakawa K."/>
        </authorList>
    </citation>
    <scope>NUCLEOTIDE SEQUENCE [LARGE SCALE GENOMIC DNA]</scope>
</reference>